<feature type="non-terminal residue" evidence="2">
    <location>
        <position position="405"/>
    </location>
</feature>
<proteinExistence type="predicted"/>
<protein>
    <submittedName>
        <fullName evidence="2">Uncharacterized protein</fullName>
    </submittedName>
</protein>
<dbReference type="EMBL" id="JAMZMM010000494">
    <property type="protein sequence ID" value="MCP2732154.1"/>
    <property type="molecule type" value="Genomic_DNA"/>
</dbReference>
<feature type="transmembrane region" description="Helical" evidence="1">
    <location>
        <begin position="158"/>
        <end position="176"/>
    </location>
</feature>
<keyword evidence="1" id="KW-0472">Membrane</keyword>
<feature type="transmembrane region" description="Helical" evidence="1">
    <location>
        <begin position="25"/>
        <end position="44"/>
    </location>
</feature>
<evidence type="ECO:0000256" key="1">
    <source>
        <dbReference type="SAM" id="Phobius"/>
    </source>
</evidence>
<comment type="caution">
    <text evidence="2">The sequence shown here is derived from an EMBL/GenBank/DDBJ whole genome shotgun (WGS) entry which is preliminary data.</text>
</comment>
<keyword evidence="3" id="KW-1185">Reference proteome</keyword>
<gene>
    <name evidence="2" type="ORF">NJ959_27365</name>
</gene>
<evidence type="ECO:0000313" key="3">
    <source>
        <dbReference type="Proteomes" id="UP001204953"/>
    </source>
</evidence>
<feature type="transmembrane region" description="Helical" evidence="1">
    <location>
        <begin position="347"/>
        <end position="364"/>
    </location>
</feature>
<keyword evidence="1" id="KW-0812">Transmembrane</keyword>
<feature type="transmembrane region" description="Helical" evidence="1">
    <location>
        <begin position="241"/>
        <end position="260"/>
    </location>
</feature>
<dbReference type="AlphaFoldDB" id="A0AAE3GX84"/>
<dbReference type="Proteomes" id="UP001204953">
    <property type="component" value="Unassembled WGS sequence"/>
</dbReference>
<feature type="transmembrane region" description="Helical" evidence="1">
    <location>
        <begin position="304"/>
        <end position="326"/>
    </location>
</feature>
<name>A0AAE3GX84_9CYAN</name>
<keyword evidence="1" id="KW-1133">Transmembrane helix</keyword>
<feature type="transmembrane region" description="Helical" evidence="1">
    <location>
        <begin position="120"/>
        <end position="146"/>
    </location>
</feature>
<reference evidence="2" key="1">
    <citation type="submission" date="2022-06" db="EMBL/GenBank/DDBJ databases">
        <title>New cyanobacteria of genus Symplocastrum in benthos of Lake Baikal.</title>
        <authorList>
            <person name="Sorokovikova E."/>
            <person name="Tikhonova I."/>
            <person name="Krasnopeev A."/>
            <person name="Evseev P."/>
            <person name="Gladkikh A."/>
            <person name="Belykh O."/>
        </authorList>
    </citation>
    <scope>NUCLEOTIDE SEQUENCE</scope>
    <source>
        <strain evidence="2">BBK-W-15</strain>
    </source>
</reference>
<feature type="transmembrane region" description="Helical" evidence="1">
    <location>
        <begin position="376"/>
        <end position="397"/>
    </location>
</feature>
<evidence type="ECO:0000313" key="2">
    <source>
        <dbReference type="EMBL" id="MCP2732154.1"/>
    </source>
</evidence>
<organism evidence="2 3">
    <name type="scientific">Limnofasciculus baicalensis BBK-W-15</name>
    <dbReference type="NCBI Taxonomy" id="2699891"/>
    <lineage>
        <taxon>Bacteria</taxon>
        <taxon>Bacillati</taxon>
        <taxon>Cyanobacteriota</taxon>
        <taxon>Cyanophyceae</taxon>
        <taxon>Coleofasciculales</taxon>
        <taxon>Coleofasciculaceae</taxon>
        <taxon>Limnofasciculus</taxon>
        <taxon>Limnofasciculus baicalensis</taxon>
    </lineage>
</organism>
<sequence length="405" mass="45811">MLTTRWQKMLVGGVIKPPYINNPKVIFWLSLSLTFSAIYSYLALGEGFSNPYIVQDDARQHVFWMERFLDSELFPNDLIADYFQSVAPLGYSSLYRIAAEVGINPFIFNKILPSILGAIATYYCFRISLAIFPIPTAAFLAATILNQSIWMKDDLVSATPRGFVYPIFLAFLYYLLRRQVLACLFAIALLGLFYTQYIFIAAGILILRLLDLLRQSLKPLPKPPLLGEGERIDFYPNRQDYLFYILGLVVSAVVLLFYALNPADFGPVISPTEAKTLPEFWENGRSAFFQDNLWSFFLIGPRSGLFNVGFVRPATLTLGLLLPVLLRFPNRFPLVKEISHNIKIIPQILLVSIGMFIAAHGLLFKLHLPSRYTEHSWRIIFAIASGIVLTVLLDAILKMGSGEWG</sequence>
<feature type="transmembrane region" description="Helical" evidence="1">
    <location>
        <begin position="182"/>
        <end position="210"/>
    </location>
</feature>
<accession>A0AAE3GX84</accession>